<dbReference type="PANTHER" id="PTHR40260:SF2">
    <property type="entry name" value="BLR8190 PROTEIN"/>
    <property type="match status" value="1"/>
</dbReference>
<dbReference type="SUPFAM" id="SSF54909">
    <property type="entry name" value="Dimeric alpha+beta barrel"/>
    <property type="match status" value="1"/>
</dbReference>
<dbReference type="Proteomes" id="UP000199423">
    <property type="component" value="Unassembled WGS sequence"/>
</dbReference>
<feature type="domain" description="EthD" evidence="1">
    <location>
        <begin position="14"/>
        <end position="90"/>
    </location>
</feature>
<reference evidence="3" key="1">
    <citation type="submission" date="2016-10" db="EMBL/GenBank/DDBJ databases">
        <authorList>
            <person name="Varghese N."/>
            <person name="Submissions S."/>
        </authorList>
    </citation>
    <scope>NUCLEOTIDE SEQUENCE [LARGE SCALE GENOMIC DNA]</scope>
    <source>
        <strain evidence="3">DSM 1565</strain>
    </source>
</reference>
<gene>
    <name evidence="2" type="ORF">SAMN04488557_2328</name>
</gene>
<dbReference type="EMBL" id="FPCH01000002">
    <property type="protein sequence ID" value="SFV34449.1"/>
    <property type="molecule type" value="Genomic_DNA"/>
</dbReference>
<organism evidence="2 3">
    <name type="scientific">Hyphomicrobium facile</name>
    <dbReference type="NCBI Taxonomy" id="51670"/>
    <lineage>
        <taxon>Bacteria</taxon>
        <taxon>Pseudomonadati</taxon>
        <taxon>Pseudomonadota</taxon>
        <taxon>Alphaproteobacteria</taxon>
        <taxon>Hyphomicrobiales</taxon>
        <taxon>Hyphomicrobiaceae</taxon>
        <taxon>Hyphomicrobium</taxon>
    </lineage>
</organism>
<dbReference type="AlphaFoldDB" id="A0A1I7NII5"/>
<evidence type="ECO:0000313" key="2">
    <source>
        <dbReference type="EMBL" id="SFV34449.1"/>
    </source>
</evidence>
<evidence type="ECO:0000259" key="1">
    <source>
        <dbReference type="Pfam" id="PF07110"/>
    </source>
</evidence>
<dbReference type="NCBIfam" id="TIGR02118">
    <property type="entry name" value="EthD family reductase"/>
    <property type="match status" value="1"/>
</dbReference>
<evidence type="ECO:0000313" key="3">
    <source>
        <dbReference type="Proteomes" id="UP000199423"/>
    </source>
</evidence>
<dbReference type="Gene3D" id="3.30.70.100">
    <property type="match status" value="1"/>
</dbReference>
<keyword evidence="3" id="KW-1185">Reference proteome</keyword>
<dbReference type="Pfam" id="PF07110">
    <property type="entry name" value="EthD"/>
    <property type="match status" value="1"/>
</dbReference>
<dbReference type="RefSeq" id="WP_092867822.1">
    <property type="nucleotide sequence ID" value="NZ_FPCH01000002.1"/>
</dbReference>
<dbReference type="STRING" id="51670.SAMN04488557_2328"/>
<proteinExistence type="predicted"/>
<dbReference type="PANTHER" id="PTHR40260">
    <property type="entry name" value="BLR8190 PROTEIN"/>
    <property type="match status" value="1"/>
</dbReference>
<protein>
    <recommendedName>
        <fullName evidence="1">EthD domain-containing protein</fullName>
    </recommendedName>
</protein>
<dbReference type="InterPro" id="IPR011008">
    <property type="entry name" value="Dimeric_a/b-barrel"/>
</dbReference>
<sequence length="99" mass="10415">MIRLTVIYNVPANAAAFDAHYRDVHCPLVDKMPKVQGFSFSRGAVTSSDAAKPVHLVAYLDYASMADLEASLNSEAGKAAVADVANFADGGVTILTAEI</sequence>
<dbReference type="GO" id="GO:0016491">
    <property type="term" value="F:oxidoreductase activity"/>
    <property type="evidence" value="ECO:0007669"/>
    <property type="project" value="InterPro"/>
</dbReference>
<dbReference type="OrthoDB" id="5294870at2"/>
<name>A0A1I7NII5_9HYPH</name>
<dbReference type="InterPro" id="IPR009799">
    <property type="entry name" value="EthD_dom"/>
</dbReference>
<accession>A0A1I7NII5</accession>